<name>A0A1M4XFI3_9HYPH</name>
<dbReference type="GO" id="GO:0016887">
    <property type="term" value="F:ATP hydrolysis activity"/>
    <property type="evidence" value="ECO:0007669"/>
    <property type="project" value="InterPro"/>
</dbReference>
<dbReference type="PROSITE" id="PS00211">
    <property type="entry name" value="ABC_TRANSPORTER_1"/>
    <property type="match status" value="1"/>
</dbReference>
<organism evidence="12 13">
    <name type="scientific">Kaistia soli DSM 19436</name>
    <dbReference type="NCBI Taxonomy" id="1122133"/>
    <lineage>
        <taxon>Bacteria</taxon>
        <taxon>Pseudomonadati</taxon>
        <taxon>Pseudomonadota</taxon>
        <taxon>Alphaproteobacteria</taxon>
        <taxon>Hyphomicrobiales</taxon>
        <taxon>Kaistiaceae</taxon>
        <taxon>Kaistia</taxon>
    </lineage>
</organism>
<dbReference type="CDD" id="cd03215">
    <property type="entry name" value="ABC_Carb_Monos_II"/>
    <property type="match status" value="1"/>
</dbReference>
<dbReference type="InterPro" id="IPR017871">
    <property type="entry name" value="ABC_transporter-like_CS"/>
</dbReference>
<dbReference type="OrthoDB" id="9805029at2"/>
<dbReference type="SUPFAM" id="SSF52540">
    <property type="entry name" value="P-loop containing nucleoside triphosphate hydrolases"/>
    <property type="match status" value="2"/>
</dbReference>
<accession>A0A1M4XFI3</accession>
<dbReference type="PROSITE" id="PS50893">
    <property type="entry name" value="ABC_TRANSPORTER_2"/>
    <property type="match status" value="2"/>
</dbReference>
<keyword evidence="13" id="KW-1185">Reference proteome</keyword>
<dbReference type="GO" id="GO:0005524">
    <property type="term" value="F:ATP binding"/>
    <property type="evidence" value="ECO:0007669"/>
    <property type="project" value="UniProtKB-KW"/>
</dbReference>
<comment type="similarity">
    <text evidence="2">Belongs to the ABC transporter superfamily.</text>
</comment>
<dbReference type="CDD" id="cd03216">
    <property type="entry name" value="ABC_Carb_Monos_I"/>
    <property type="match status" value="1"/>
</dbReference>
<keyword evidence="4" id="KW-1003">Cell membrane</keyword>
<keyword evidence="9" id="KW-1278">Translocase</keyword>
<dbReference type="RefSeq" id="WP_073051823.1">
    <property type="nucleotide sequence ID" value="NZ_FQUP01000001.1"/>
</dbReference>
<evidence type="ECO:0000256" key="9">
    <source>
        <dbReference type="ARBA" id="ARBA00022967"/>
    </source>
</evidence>
<sequence length="516" mass="54918">MTPFLEAIGIDKIYPGGVHANKGIDLSVAHSTVHAVVGENGAGKSTLMKILFGVEQPNAGEIRLEGQPIVLHSPRAAIAAGIGMVFQHFSLVPSFTVAENVVLGVEPRAGLKLDRKKASETVRELAERFRLPVDVDVPVEQLPVGQQQRVEILKALYRDARLLILDEPTAVLAPQEVVELFAAVRSLTSQGRTILFIAHKLPEVLEISDTISVMRAGKMVGTVAAKEATEKSLARMMVGRDVALKINRAAPGIPHTHLCRISDLTVKNDHGLNAVSDVNLVLRTGEIVGIAGVEGNGQSELFDAIGGLRPISGGSVELGTTDITHVSVLERRAAGMANIPEDRIATGSAGGATVAENIVATELTDKRFVRHGLLDLKSIRDHAAKLIEKFSVRVQGPESAIGTLSGGNMQKVVVARELSSEPSLLLVSHPTRGVDLGATEFIWQNIAKARDAGAAVLLTSADLSEILALADRMIVLYRGRIVAAFVNTEEVTPEVLGSYMLGFAEQSAEERNAALA</sequence>
<dbReference type="GO" id="GO:0005886">
    <property type="term" value="C:plasma membrane"/>
    <property type="evidence" value="ECO:0007669"/>
    <property type="project" value="UniProtKB-SubCell"/>
</dbReference>
<feature type="domain" description="ABC transporter" evidence="11">
    <location>
        <begin position="5"/>
        <end position="241"/>
    </location>
</feature>
<keyword evidence="6" id="KW-0677">Repeat</keyword>
<dbReference type="SMART" id="SM00382">
    <property type="entry name" value="AAA"/>
    <property type="match status" value="2"/>
</dbReference>
<dbReference type="PANTHER" id="PTHR43790:SF4">
    <property type="entry name" value="GUANOSINE IMPORT ATP-BINDING PROTEIN NUPO"/>
    <property type="match status" value="1"/>
</dbReference>
<evidence type="ECO:0000256" key="5">
    <source>
        <dbReference type="ARBA" id="ARBA00022597"/>
    </source>
</evidence>
<keyword evidence="7" id="KW-0547">Nucleotide-binding</keyword>
<evidence type="ECO:0000259" key="11">
    <source>
        <dbReference type="PROSITE" id="PS50893"/>
    </source>
</evidence>
<evidence type="ECO:0000256" key="10">
    <source>
        <dbReference type="ARBA" id="ARBA00023136"/>
    </source>
</evidence>
<dbReference type="Pfam" id="PF00005">
    <property type="entry name" value="ABC_tran"/>
    <property type="match status" value="2"/>
</dbReference>
<evidence type="ECO:0000256" key="7">
    <source>
        <dbReference type="ARBA" id="ARBA00022741"/>
    </source>
</evidence>
<dbReference type="InterPro" id="IPR050107">
    <property type="entry name" value="ABC_carbohydrate_import_ATPase"/>
</dbReference>
<keyword evidence="5 12" id="KW-0762">Sugar transport</keyword>
<comment type="subcellular location">
    <subcellularLocation>
        <location evidence="1">Cell membrane</location>
        <topology evidence="1">Peripheral membrane protein</topology>
    </subcellularLocation>
</comment>
<keyword evidence="8 12" id="KW-0067">ATP-binding</keyword>
<dbReference type="InterPro" id="IPR027417">
    <property type="entry name" value="P-loop_NTPase"/>
</dbReference>
<dbReference type="EMBL" id="FQUP01000001">
    <property type="protein sequence ID" value="SHE92150.1"/>
    <property type="molecule type" value="Genomic_DNA"/>
</dbReference>
<dbReference type="Gene3D" id="3.40.50.300">
    <property type="entry name" value="P-loop containing nucleotide triphosphate hydrolases"/>
    <property type="match status" value="2"/>
</dbReference>
<dbReference type="STRING" id="1122133.SAMN02745157_1237"/>
<dbReference type="InterPro" id="IPR003593">
    <property type="entry name" value="AAA+_ATPase"/>
</dbReference>
<evidence type="ECO:0000256" key="2">
    <source>
        <dbReference type="ARBA" id="ARBA00005417"/>
    </source>
</evidence>
<keyword evidence="3" id="KW-0813">Transport</keyword>
<dbReference type="Proteomes" id="UP000184485">
    <property type="component" value="Unassembled WGS sequence"/>
</dbReference>
<evidence type="ECO:0000313" key="13">
    <source>
        <dbReference type="Proteomes" id="UP000184485"/>
    </source>
</evidence>
<evidence type="ECO:0000313" key="12">
    <source>
        <dbReference type="EMBL" id="SHE92150.1"/>
    </source>
</evidence>
<feature type="domain" description="ABC transporter" evidence="11">
    <location>
        <begin position="259"/>
        <end position="503"/>
    </location>
</feature>
<gene>
    <name evidence="12" type="ORF">SAMN02745157_1237</name>
</gene>
<proteinExistence type="inferred from homology"/>
<keyword evidence="10" id="KW-0472">Membrane</keyword>
<dbReference type="FunFam" id="3.40.50.300:FF:000127">
    <property type="entry name" value="Ribose import ATP-binding protein RbsA"/>
    <property type="match status" value="1"/>
</dbReference>
<evidence type="ECO:0000256" key="1">
    <source>
        <dbReference type="ARBA" id="ARBA00004202"/>
    </source>
</evidence>
<evidence type="ECO:0000256" key="3">
    <source>
        <dbReference type="ARBA" id="ARBA00022448"/>
    </source>
</evidence>
<evidence type="ECO:0000256" key="6">
    <source>
        <dbReference type="ARBA" id="ARBA00022737"/>
    </source>
</evidence>
<dbReference type="PANTHER" id="PTHR43790">
    <property type="entry name" value="CARBOHYDRATE TRANSPORT ATP-BINDING PROTEIN MG119-RELATED"/>
    <property type="match status" value="1"/>
</dbReference>
<reference evidence="12 13" key="1">
    <citation type="submission" date="2016-11" db="EMBL/GenBank/DDBJ databases">
        <authorList>
            <person name="Jaros S."/>
            <person name="Januszkiewicz K."/>
            <person name="Wedrychowicz H."/>
        </authorList>
    </citation>
    <scope>NUCLEOTIDE SEQUENCE [LARGE SCALE GENOMIC DNA]</scope>
    <source>
        <strain evidence="12 13">DSM 19436</strain>
    </source>
</reference>
<dbReference type="InterPro" id="IPR003439">
    <property type="entry name" value="ABC_transporter-like_ATP-bd"/>
</dbReference>
<protein>
    <submittedName>
        <fullName evidence="12">Simple sugar transport system ATP-binding protein</fullName>
    </submittedName>
</protein>
<evidence type="ECO:0000256" key="8">
    <source>
        <dbReference type="ARBA" id="ARBA00022840"/>
    </source>
</evidence>
<dbReference type="AlphaFoldDB" id="A0A1M4XFI3"/>
<evidence type="ECO:0000256" key="4">
    <source>
        <dbReference type="ARBA" id="ARBA00022475"/>
    </source>
</evidence>